<dbReference type="Pfam" id="PF13276">
    <property type="entry name" value="HTH_21"/>
    <property type="match status" value="1"/>
</dbReference>
<evidence type="ECO:0000313" key="3">
    <source>
        <dbReference type="EMBL" id="RRW28840.1"/>
    </source>
</evidence>
<dbReference type="PROSITE" id="PS50994">
    <property type="entry name" value="INTEGRASE"/>
    <property type="match status" value="1"/>
</dbReference>
<dbReference type="InterPro" id="IPR009057">
    <property type="entry name" value="Homeodomain-like_sf"/>
</dbReference>
<dbReference type="NCBIfam" id="NF033516">
    <property type="entry name" value="transpos_IS3"/>
    <property type="match status" value="1"/>
</dbReference>
<dbReference type="PANTHER" id="PTHR46889">
    <property type="entry name" value="TRANSPOSASE INSF FOR INSERTION SEQUENCE IS3B-RELATED"/>
    <property type="match status" value="1"/>
</dbReference>
<comment type="caution">
    <text evidence="3">The sequence shown here is derived from an EMBL/GenBank/DDBJ whole genome shotgun (WGS) entry which is preliminary data.</text>
</comment>
<dbReference type="SUPFAM" id="SSF46689">
    <property type="entry name" value="Homeodomain-like"/>
    <property type="match status" value="1"/>
</dbReference>
<dbReference type="PANTHER" id="PTHR46889:SF4">
    <property type="entry name" value="TRANSPOSASE INSO FOR INSERTION SEQUENCE ELEMENT IS911B-RELATED"/>
    <property type="match status" value="1"/>
</dbReference>
<dbReference type="InterPro" id="IPR012337">
    <property type="entry name" value="RNaseH-like_sf"/>
</dbReference>
<gene>
    <name evidence="3" type="ORF">EGJ44_21085</name>
</gene>
<dbReference type="GO" id="GO:0006313">
    <property type="term" value="P:DNA transposition"/>
    <property type="evidence" value="ECO:0007669"/>
    <property type="project" value="InterPro"/>
</dbReference>
<reference evidence="3 4" key="1">
    <citation type="submission" date="2018-10" db="EMBL/GenBank/DDBJ databases">
        <title>Transmission dynamics of multidrug resistant bacteria on intensive care unit surfaces.</title>
        <authorList>
            <person name="D'Souza A.W."/>
            <person name="Potter R.F."/>
            <person name="Wallace M."/>
            <person name="Shupe A."/>
            <person name="Patel S."/>
            <person name="Sun S."/>
            <person name="Gul D."/>
            <person name="Kwon J.H."/>
            <person name="Andleeb S."/>
            <person name="Burnham C.-A.D."/>
            <person name="Dantas G."/>
        </authorList>
    </citation>
    <scope>NUCLEOTIDE SEQUENCE [LARGE SCALE GENOMIC DNA]</scope>
    <source>
        <strain evidence="3 4">PO_271</strain>
    </source>
</reference>
<evidence type="ECO:0000256" key="1">
    <source>
        <dbReference type="ARBA" id="ARBA00009964"/>
    </source>
</evidence>
<dbReference type="InterPro" id="IPR036397">
    <property type="entry name" value="RNaseH_sf"/>
</dbReference>
<dbReference type="EMBL" id="RHRS01000089">
    <property type="protein sequence ID" value="RRW28840.1"/>
    <property type="molecule type" value="Genomic_DNA"/>
</dbReference>
<organism evidence="3 4">
    <name type="scientific">Ectopseudomonas oleovorans</name>
    <name type="common">Pseudomonas oleovorans</name>
    <dbReference type="NCBI Taxonomy" id="301"/>
    <lineage>
        <taxon>Bacteria</taxon>
        <taxon>Pseudomonadati</taxon>
        <taxon>Pseudomonadota</taxon>
        <taxon>Gammaproteobacteria</taxon>
        <taxon>Pseudomonadales</taxon>
        <taxon>Pseudomonadaceae</taxon>
        <taxon>Ectopseudomonas</taxon>
    </lineage>
</organism>
<protein>
    <submittedName>
        <fullName evidence="3">IS3 family transposase</fullName>
    </submittedName>
</protein>
<dbReference type="Gene3D" id="1.10.10.60">
    <property type="entry name" value="Homeodomain-like"/>
    <property type="match status" value="1"/>
</dbReference>
<dbReference type="GO" id="GO:0004803">
    <property type="term" value="F:transposase activity"/>
    <property type="evidence" value="ECO:0007669"/>
    <property type="project" value="InterPro"/>
</dbReference>
<dbReference type="Pfam" id="PF00665">
    <property type="entry name" value="rve"/>
    <property type="match status" value="1"/>
</dbReference>
<dbReference type="InterPro" id="IPR025948">
    <property type="entry name" value="HTH-like_dom"/>
</dbReference>
<dbReference type="GO" id="GO:0003677">
    <property type="term" value="F:DNA binding"/>
    <property type="evidence" value="ECO:0007669"/>
    <property type="project" value="InterPro"/>
</dbReference>
<dbReference type="SUPFAM" id="SSF53098">
    <property type="entry name" value="Ribonuclease H-like"/>
    <property type="match status" value="1"/>
</dbReference>
<comment type="similarity">
    <text evidence="1">Belongs to the transposase 8 family.</text>
</comment>
<evidence type="ECO:0000259" key="2">
    <source>
        <dbReference type="PROSITE" id="PS50994"/>
    </source>
</evidence>
<accession>A0A3R8WW93</accession>
<proteinExistence type="inferred from homology"/>
<dbReference type="GO" id="GO:0015074">
    <property type="term" value="P:DNA integration"/>
    <property type="evidence" value="ECO:0007669"/>
    <property type="project" value="InterPro"/>
</dbReference>
<dbReference type="Proteomes" id="UP000272833">
    <property type="component" value="Unassembled WGS sequence"/>
</dbReference>
<dbReference type="InterPro" id="IPR001584">
    <property type="entry name" value="Integrase_cat-core"/>
</dbReference>
<name>A0A3R8WW93_ECTOL</name>
<dbReference type="Pfam" id="PF01527">
    <property type="entry name" value="HTH_Tnp_1"/>
    <property type="match status" value="1"/>
</dbReference>
<sequence length="380" mass="43900">MTRRSFSTDFKLEAAGLVLDQGYSIPEACKSMGVGPTALRRWVEQLRSERGGTTPPRSKAMTPEQKRIQDLEAQVRRLEREKEIPKKGYRSLNVGLPRSISLIEVLGERYPRAELCRVFGVHRSSVYDACKRRRRIDHRRIALRQLATELHLQSRGSAGARTLSAALRIQGVAVGRFLAGRLMKEARLFSSQSRKHRYRRADCENAIAANELDRQFTVSGPNQVWCGDVTYIWAGNRWIYLAAVMDLYARRIVGWALSNRPDSQLTTRALRVAFESRSCPQQLMFHSDQGSHYTSIEFRQMLWRYRIKQSMSRRGNCWDNAPMERFFRSLKTEWMPEHGYASQGQAEADVLRYLTDYYNHQRPHSYNGYRTPAETESLAG</sequence>
<dbReference type="RefSeq" id="WP_125875147.1">
    <property type="nucleotide sequence ID" value="NZ_RHRS01000089.1"/>
</dbReference>
<dbReference type="AlphaFoldDB" id="A0A3R8WW93"/>
<feature type="domain" description="Integrase catalytic" evidence="2">
    <location>
        <begin position="217"/>
        <end position="380"/>
    </location>
</feature>
<dbReference type="Pfam" id="PF13333">
    <property type="entry name" value="rve_2"/>
    <property type="match status" value="1"/>
</dbReference>
<dbReference type="Gene3D" id="3.30.420.10">
    <property type="entry name" value="Ribonuclease H-like superfamily/Ribonuclease H"/>
    <property type="match status" value="1"/>
</dbReference>
<evidence type="ECO:0000313" key="4">
    <source>
        <dbReference type="Proteomes" id="UP000272833"/>
    </source>
</evidence>
<dbReference type="InterPro" id="IPR002514">
    <property type="entry name" value="Transposase_8"/>
</dbReference>
<dbReference type="InterPro" id="IPR050900">
    <property type="entry name" value="Transposase_IS3/IS150/IS904"/>
</dbReference>
<dbReference type="InterPro" id="IPR048020">
    <property type="entry name" value="Transpos_IS3"/>
</dbReference>